<feature type="domain" description="HTH cro/C1-type" evidence="4">
    <location>
        <begin position="7"/>
        <end position="61"/>
    </location>
</feature>
<proteinExistence type="predicted"/>
<dbReference type="CDD" id="cd00093">
    <property type="entry name" value="HTH_XRE"/>
    <property type="match status" value="1"/>
</dbReference>
<dbReference type="PROSITE" id="PS50943">
    <property type="entry name" value="HTH_CROC1"/>
    <property type="match status" value="1"/>
</dbReference>
<dbReference type="InterPro" id="IPR001387">
    <property type="entry name" value="Cro/C1-type_HTH"/>
</dbReference>
<dbReference type="InterPro" id="IPR010982">
    <property type="entry name" value="Lambda_DNA-bd_dom_sf"/>
</dbReference>
<organism evidence="5 6">
    <name type="scientific">Providencia rettgeri</name>
    <dbReference type="NCBI Taxonomy" id="587"/>
    <lineage>
        <taxon>Bacteria</taxon>
        <taxon>Pseudomonadati</taxon>
        <taxon>Pseudomonadota</taxon>
        <taxon>Gammaproteobacteria</taxon>
        <taxon>Enterobacterales</taxon>
        <taxon>Morganellaceae</taxon>
        <taxon>Providencia</taxon>
    </lineage>
</organism>
<evidence type="ECO:0000313" key="5">
    <source>
        <dbReference type="EMBL" id="SUC29637.1"/>
    </source>
</evidence>
<keyword evidence="2" id="KW-0238">DNA-binding</keyword>
<dbReference type="InterPro" id="IPR015927">
    <property type="entry name" value="Peptidase_S24_S26A/B/C"/>
</dbReference>
<evidence type="ECO:0000256" key="1">
    <source>
        <dbReference type="ARBA" id="ARBA00023015"/>
    </source>
</evidence>
<dbReference type="Proteomes" id="UP000254208">
    <property type="component" value="Unassembled WGS sequence"/>
</dbReference>
<evidence type="ECO:0000256" key="3">
    <source>
        <dbReference type="ARBA" id="ARBA00023163"/>
    </source>
</evidence>
<dbReference type="Gene3D" id="1.10.260.40">
    <property type="entry name" value="lambda repressor-like DNA-binding domains"/>
    <property type="match status" value="1"/>
</dbReference>
<evidence type="ECO:0000259" key="4">
    <source>
        <dbReference type="PROSITE" id="PS50943"/>
    </source>
</evidence>
<dbReference type="PANTHER" id="PTHR40661:SF3">
    <property type="entry name" value="FELS-1 PROPHAGE TRANSCRIPTIONAL REGULATOR"/>
    <property type="match status" value="1"/>
</dbReference>
<evidence type="ECO:0000313" key="6">
    <source>
        <dbReference type="Proteomes" id="UP000254208"/>
    </source>
</evidence>
<sequence length="215" mass="23792">MSMGDRIRERRRELKLTQEALAKTAGVNRVTVTGWEKDDYQPNGANLQSLAEALNCNPIWLVEGTGSPDAHFIKGTSVKIRELPVLSWVQAGCWTDTESGICPDDVDEYITTTLSLSSEAFALRVNGTSMTTIVKEASIPDGSIVIVEPDISRFSSINGKIVVAYIHGGTEATLKKFVEDWPNRYLVPLNPLYKTIDFDENCRIVGVVKQVLIDF</sequence>
<dbReference type="SMART" id="SM00530">
    <property type="entry name" value="HTH_XRE"/>
    <property type="match status" value="1"/>
</dbReference>
<dbReference type="GeneID" id="93671647"/>
<accession>A0A379FLT1</accession>
<dbReference type="AlphaFoldDB" id="A0A379FLT1"/>
<keyword evidence="3" id="KW-0804">Transcription</keyword>
<keyword evidence="1" id="KW-0805">Transcription regulation</keyword>
<dbReference type="EMBL" id="UGTZ01000001">
    <property type="protein sequence ID" value="SUC29637.1"/>
    <property type="molecule type" value="Genomic_DNA"/>
</dbReference>
<dbReference type="SUPFAM" id="SSF51306">
    <property type="entry name" value="LexA/Signal peptidase"/>
    <property type="match status" value="1"/>
</dbReference>
<evidence type="ECO:0000256" key="2">
    <source>
        <dbReference type="ARBA" id="ARBA00023125"/>
    </source>
</evidence>
<dbReference type="InterPro" id="IPR039418">
    <property type="entry name" value="LexA-like"/>
</dbReference>
<dbReference type="SUPFAM" id="SSF47413">
    <property type="entry name" value="lambda repressor-like DNA-binding domains"/>
    <property type="match status" value="1"/>
</dbReference>
<name>A0A379FLT1_PRORE</name>
<dbReference type="Pfam" id="PF01381">
    <property type="entry name" value="HTH_3"/>
    <property type="match status" value="1"/>
</dbReference>
<reference evidence="5 6" key="1">
    <citation type="submission" date="2018-06" db="EMBL/GenBank/DDBJ databases">
        <authorList>
            <consortium name="Pathogen Informatics"/>
            <person name="Doyle S."/>
        </authorList>
    </citation>
    <scope>NUCLEOTIDE SEQUENCE [LARGE SCALE GENOMIC DNA]</scope>
    <source>
        <strain evidence="5 6">NCTC11801</strain>
    </source>
</reference>
<dbReference type="Gene3D" id="2.10.109.10">
    <property type="entry name" value="Umud Fragment, subunit A"/>
    <property type="match status" value="1"/>
</dbReference>
<dbReference type="InterPro" id="IPR036286">
    <property type="entry name" value="LexA/Signal_pep-like_sf"/>
</dbReference>
<protein>
    <submittedName>
        <fullName evidence="5">Uncharacterized HTH-type transcriptional regulator CBU_1416</fullName>
    </submittedName>
</protein>
<dbReference type="PANTHER" id="PTHR40661">
    <property type="match status" value="1"/>
</dbReference>
<dbReference type="CDD" id="cd06529">
    <property type="entry name" value="S24_LexA-like"/>
    <property type="match status" value="1"/>
</dbReference>
<dbReference type="GO" id="GO:0003677">
    <property type="term" value="F:DNA binding"/>
    <property type="evidence" value="ECO:0007669"/>
    <property type="project" value="UniProtKB-KW"/>
</dbReference>
<gene>
    <name evidence="5" type="ORF">NCTC11801_00540</name>
</gene>
<dbReference type="RefSeq" id="WP_115166518.1">
    <property type="nucleotide sequence ID" value="NZ_CP077317.1"/>
</dbReference>
<dbReference type="Pfam" id="PF00717">
    <property type="entry name" value="Peptidase_S24"/>
    <property type="match status" value="1"/>
</dbReference>